<proteinExistence type="predicted"/>
<keyword evidence="2" id="KW-1185">Reference proteome</keyword>
<gene>
    <name evidence="1" type="ORF">A4X06_0g2143</name>
</gene>
<dbReference type="EMBL" id="LWDE02000157">
    <property type="protein sequence ID" value="KAE8252503.1"/>
    <property type="molecule type" value="Genomic_DNA"/>
</dbReference>
<comment type="caution">
    <text evidence="1">The sequence shown here is derived from an EMBL/GenBank/DDBJ whole genome shotgun (WGS) entry which is preliminary data.</text>
</comment>
<dbReference type="AlphaFoldDB" id="A0A8X7MY57"/>
<dbReference type="Proteomes" id="UP000077684">
    <property type="component" value="Unassembled WGS sequence"/>
</dbReference>
<protein>
    <submittedName>
        <fullName evidence="1">Uncharacterized protein</fullName>
    </submittedName>
</protein>
<name>A0A8X7MY57_9BASI</name>
<sequence>MLGGNGRPHGESTVPAARPCCSIPYPVTQVVAALARYHPEAWLLITSGDRTTLDHRNLISFASSSATVHPQTQSLPQTSCLISTVSGAHHEQDPRH</sequence>
<evidence type="ECO:0000313" key="2">
    <source>
        <dbReference type="Proteomes" id="UP000077684"/>
    </source>
</evidence>
<reference evidence="1" key="1">
    <citation type="submission" date="2016-04" db="EMBL/GenBank/DDBJ databases">
        <authorList>
            <person name="Nguyen H.D."/>
            <person name="Samba Siva P."/>
            <person name="Cullis J."/>
            <person name="Levesque C.A."/>
            <person name="Hambleton S."/>
        </authorList>
    </citation>
    <scope>NUCLEOTIDE SEQUENCE</scope>
    <source>
        <strain evidence="1">DAOMC 236426</strain>
    </source>
</reference>
<reference evidence="1" key="2">
    <citation type="journal article" date="2019" name="IMA Fungus">
        <title>Genome sequencing and comparison of five Tilletia species to identify candidate genes for the detection of regulated species infecting wheat.</title>
        <authorList>
            <person name="Nguyen H.D.T."/>
            <person name="Sultana T."/>
            <person name="Kesanakurti P."/>
            <person name="Hambleton S."/>
        </authorList>
    </citation>
    <scope>NUCLEOTIDE SEQUENCE</scope>
    <source>
        <strain evidence="1">DAOMC 236426</strain>
    </source>
</reference>
<accession>A0A8X7MY57</accession>
<evidence type="ECO:0000313" key="1">
    <source>
        <dbReference type="EMBL" id="KAE8252503.1"/>
    </source>
</evidence>
<organism evidence="1 2">
    <name type="scientific">Tilletia controversa</name>
    <name type="common">dwarf bunt fungus</name>
    <dbReference type="NCBI Taxonomy" id="13291"/>
    <lineage>
        <taxon>Eukaryota</taxon>
        <taxon>Fungi</taxon>
        <taxon>Dikarya</taxon>
        <taxon>Basidiomycota</taxon>
        <taxon>Ustilaginomycotina</taxon>
        <taxon>Exobasidiomycetes</taxon>
        <taxon>Tilletiales</taxon>
        <taxon>Tilletiaceae</taxon>
        <taxon>Tilletia</taxon>
    </lineage>
</organism>